<accession>A0A917MEU1</accession>
<feature type="transmembrane region" description="Helical" evidence="6">
    <location>
        <begin position="51"/>
        <end position="72"/>
    </location>
</feature>
<dbReference type="InterPro" id="IPR050375">
    <property type="entry name" value="MFS_TsgA-like"/>
</dbReference>
<dbReference type="InterPro" id="IPR011701">
    <property type="entry name" value="MFS"/>
</dbReference>
<dbReference type="PANTHER" id="PTHR43702">
    <property type="entry name" value="L-FUCOSE-PROTON SYMPORTER"/>
    <property type="match status" value="1"/>
</dbReference>
<dbReference type="EMBL" id="BMJW01000002">
    <property type="protein sequence ID" value="GGH00163.1"/>
    <property type="molecule type" value="Genomic_DNA"/>
</dbReference>
<feature type="transmembrane region" description="Helical" evidence="6">
    <location>
        <begin position="412"/>
        <end position="432"/>
    </location>
</feature>
<evidence type="ECO:0000256" key="4">
    <source>
        <dbReference type="ARBA" id="ARBA00022989"/>
    </source>
</evidence>
<reference evidence="8" key="2">
    <citation type="submission" date="2020-09" db="EMBL/GenBank/DDBJ databases">
        <authorList>
            <person name="Sun Q."/>
            <person name="Zhou Y."/>
        </authorList>
    </citation>
    <scope>NUCLEOTIDE SEQUENCE</scope>
    <source>
        <strain evidence="8">CGMCC 1.15763</strain>
    </source>
</reference>
<feature type="transmembrane region" description="Helical" evidence="6">
    <location>
        <begin position="331"/>
        <end position="349"/>
    </location>
</feature>
<feature type="transmembrane region" description="Helical" evidence="6">
    <location>
        <begin position="79"/>
        <end position="98"/>
    </location>
</feature>
<protein>
    <submittedName>
        <fullName evidence="8">MFS transporter</fullName>
    </submittedName>
</protein>
<keyword evidence="9" id="KW-1185">Reference proteome</keyword>
<feature type="transmembrane region" description="Helical" evidence="6">
    <location>
        <begin position="12"/>
        <end position="31"/>
    </location>
</feature>
<dbReference type="SUPFAM" id="SSF103473">
    <property type="entry name" value="MFS general substrate transporter"/>
    <property type="match status" value="1"/>
</dbReference>
<dbReference type="Gene3D" id="1.20.1250.20">
    <property type="entry name" value="MFS general substrate transporter like domains"/>
    <property type="match status" value="2"/>
</dbReference>
<feature type="domain" description="Major facilitator superfamily (MFS) profile" evidence="7">
    <location>
        <begin position="13"/>
        <end position="439"/>
    </location>
</feature>
<feature type="transmembrane region" description="Helical" evidence="6">
    <location>
        <begin position="143"/>
        <end position="164"/>
    </location>
</feature>
<reference evidence="8" key="1">
    <citation type="journal article" date="2014" name="Int. J. Syst. Evol. Microbiol.">
        <title>Complete genome sequence of Corynebacterium casei LMG S-19264T (=DSM 44701T), isolated from a smear-ripened cheese.</title>
        <authorList>
            <consortium name="US DOE Joint Genome Institute (JGI-PGF)"/>
            <person name="Walter F."/>
            <person name="Albersmeier A."/>
            <person name="Kalinowski J."/>
            <person name="Ruckert C."/>
        </authorList>
    </citation>
    <scope>NUCLEOTIDE SEQUENCE</scope>
    <source>
        <strain evidence="8">CGMCC 1.15763</strain>
    </source>
</reference>
<evidence type="ECO:0000256" key="3">
    <source>
        <dbReference type="ARBA" id="ARBA00022692"/>
    </source>
</evidence>
<dbReference type="InterPro" id="IPR036259">
    <property type="entry name" value="MFS_trans_sf"/>
</dbReference>
<feature type="transmembrane region" description="Helical" evidence="6">
    <location>
        <begin position="300"/>
        <end position="319"/>
    </location>
</feature>
<dbReference type="RefSeq" id="WP_188599022.1">
    <property type="nucleotide sequence ID" value="NZ_BMJW01000002.1"/>
</dbReference>
<name>A0A917MEU1_9FLAO</name>
<dbReference type="Pfam" id="PF07690">
    <property type="entry name" value="MFS_1"/>
    <property type="match status" value="1"/>
</dbReference>
<keyword evidence="5 6" id="KW-0472">Membrane</keyword>
<dbReference type="AlphaFoldDB" id="A0A917MEU1"/>
<feature type="transmembrane region" description="Helical" evidence="6">
    <location>
        <begin position="387"/>
        <end position="406"/>
    </location>
</feature>
<evidence type="ECO:0000259" key="7">
    <source>
        <dbReference type="PROSITE" id="PS50850"/>
    </source>
</evidence>
<dbReference type="CDD" id="cd17394">
    <property type="entry name" value="MFS_FucP_like"/>
    <property type="match status" value="1"/>
</dbReference>
<keyword evidence="4 6" id="KW-1133">Transmembrane helix</keyword>
<evidence type="ECO:0000256" key="1">
    <source>
        <dbReference type="ARBA" id="ARBA00004429"/>
    </source>
</evidence>
<dbReference type="GO" id="GO:0005886">
    <property type="term" value="C:plasma membrane"/>
    <property type="evidence" value="ECO:0007669"/>
    <property type="project" value="UniProtKB-SubCell"/>
</dbReference>
<feature type="transmembrane region" description="Helical" evidence="6">
    <location>
        <begin position="110"/>
        <end position="131"/>
    </location>
</feature>
<dbReference type="PROSITE" id="PS50850">
    <property type="entry name" value="MFS"/>
    <property type="match status" value="1"/>
</dbReference>
<dbReference type="GO" id="GO:0022857">
    <property type="term" value="F:transmembrane transporter activity"/>
    <property type="evidence" value="ECO:0007669"/>
    <property type="project" value="InterPro"/>
</dbReference>
<comment type="caution">
    <text evidence="8">The sequence shown here is derived from an EMBL/GenBank/DDBJ whole genome shotgun (WGS) entry which is preliminary data.</text>
</comment>
<feature type="transmembrane region" description="Helical" evidence="6">
    <location>
        <begin position="197"/>
        <end position="216"/>
    </location>
</feature>
<dbReference type="InterPro" id="IPR020846">
    <property type="entry name" value="MFS_dom"/>
</dbReference>
<organism evidence="8 9">
    <name type="scientific">Polaribacter pacificus</name>
    <dbReference type="NCBI Taxonomy" id="1775173"/>
    <lineage>
        <taxon>Bacteria</taxon>
        <taxon>Pseudomonadati</taxon>
        <taxon>Bacteroidota</taxon>
        <taxon>Flavobacteriia</taxon>
        <taxon>Flavobacteriales</taxon>
        <taxon>Flavobacteriaceae</taxon>
    </lineage>
</organism>
<evidence type="ECO:0000313" key="9">
    <source>
        <dbReference type="Proteomes" id="UP000633278"/>
    </source>
</evidence>
<sequence length="439" mass="47542">MNTTATNKSYKSAFIFLTTLFFLWGFITVLVDSLIPRLKDVFEMSYAKTVLVQFAFFVAFFVFSLPAGFILSKIGYKKGIVLGLVTMAVGCLLFYPAAEHRLFSVFLVGYFTLAGGITILQVAANPFVALLGSEEGASSRLNLSQAFNSLGTTIAPVVGALFLLSDSVKSSDEIGLLNEAQKSEYYLSEAATVQTPFLVIAGFILLLAVVFLFTKLPTLIEESPKGGYFTLLKNKIMLMGALGIFVYVGAEVAIGSFLVNYFYDSGLAPIVAENETMMSIANTIANTFNQSFSGKDPKSLLGIFVIFYWGGAMIGRFVGAYLTKIMPAGKVLSIFAMLAISMIIISINSTGLLSMWSILAVGLFNSIMFPTIFTLSLEGLGDLKAQASGLLCMAIVGGAVIPFFFGNLIDGFGFKTAFILTIVCYGYILFYGRFKTKRV</sequence>
<dbReference type="PANTHER" id="PTHR43702:SF3">
    <property type="entry name" value="PROTEIN TSGA"/>
    <property type="match status" value="1"/>
</dbReference>
<evidence type="ECO:0000256" key="6">
    <source>
        <dbReference type="SAM" id="Phobius"/>
    </source>
</evidence>
<keyword evidence="2" id="KW-1003">Cell membrane</keyword>
<evidence type="ECO:0000256" key="2">
    <source>
        <dbReference type="ARBA" id="ARBA00022475"/>
    </source>
</evidence>
<evidence type="ECO:0000256" key="5">
    <source>
        <dbReference type="ARBA" id="ARBA00023136"/>
    </source>
</evidence>
<dbReference type="Proteomes" id="UP000633278">
    <property type="component" value="Unassembled WGS sequence"/>
</dbReference>
<comment type="subcellular location">
    <subcellularLocation>
        <location evidence="1">Cell inner membrane</location>
        <topology evidence="1">Multi-pass membrane protein</topology>
    </subcellularLocation>
</comment>
<gene>
    <name evidence="8" type="primary">fucP</name>
    <name evidence="8" type="ORF">GCM10011416_18300</name>
</gene>
<evidence type="ECO:0000313" key="8">
    <source>
        <dbReference type="EMBL" id="GGH00163.1"/>
    </source>
</evidence>
<keyword evidence="3 6" id="KW-0812">Transmembrane</keyword>
<feature type="transmembrane region" description="Helical" evidence="6">
    <location>
        <begin position="236"/>
        <end position="263"/>
    </location>
</feature>
<feature type="transmembrane region" description="Helical" evidence="6">
    <location>
        <begin position="355"/>
        <end position="375"/>
    </location>
</feature>
<proteinExistence type="predicted"/>